<comment type="caution">
    <text evidence="1">The sequence shown here is derived from an EMBL/GenBank/DDBJ whole genome shotgun (WGS) entry which is preliminary data.</text>
</comment>
<name>A0ABS2GRD0_9FIRM</name>
<evidence type="ECO:0000313" key="1">
    <source>
        <dbReference type="EMBL" id="MBM6924058.1"/>
    </source>
</evidence>
<gene>
    <name evidence="1" type="ORF">H9X81_10225</name>
</gene>
<dbReference type="RefSeq" id="WP_204721713.1">
    <property type="nucleotide sequence ID" value="NZ_JACSNR010000010.1"/>
</dbReference>
<proteinExistence type="predicted"/>
<dbReference type="Pfam" id="PF12784">
    <property type="entry name" value="PDDEXK_2"/>
    <property type="match status" value="1"/>
</dbReference>
<reference evidence="1 2" key="1">
    <citation type="journal article" date="2021" name="Sci. Rep.">
        <title>The distribution of antibiotic resistance genes in chicken gut microbiota commensals.</title>
        <authorList>
            <person name="Juricova H."/>
            <person name="Matiasovicova J."/>
            <person name="Kubasova T."/>
            <person name="Cejkova D."/>
            <person name="Rychlik I."/>
        </authorList>
    </citation>
    <scope>NUCLEOTIDE SEQUENCE [LARGE SCALE GENOMIC DNA]</scope>
    <source>
        <strain evidence="1 2">An564</strain>
    </source>
</reference>
<dbReference type="EMBL" id="JACSNR010000010">
    <property type="protein sequence ID" value="MBM6924058.1"/>
    <property type="molecule type" value="Genomic_DNA"/>
</dbReference>
<dbReference type="Proteomes" id="UP000724149">
    <property type="component" value="Unassembled WGS sequence"/>
</dbReference>
<protein>
    <submittedName>
        <fullName evidence="1">PD-(D/E)XK nuclease family transposase</fullName>
    </submittedName>
</protein>
<evidence type="ECO:0000313" key="2">
    <source>
        <dbReference type="Proteomes" id="UP000724149"/>
    </source>
</evidence>
<sequence>MPLAENSKELEWIRRYRLIDDTFMRVVFMNPQCTELLIRCILQNHDLKVLKVESQKELKNLHGRSVVLDILAADTAGIYYDIEVQRADPGAAPKRARYNSSLLDSYISKQKERYEDLAESYVIFITENDYFGEKFPMYHIERVIQETGELFDDNEHIIYVNGQYRGEDSIGDLMHDFFCTDPEEMNYPLLAEQVWYYKNDEKGVRSMCRISEEIWAEGEAKGRAEGEAKGRAEGVKNIMESLHLSFEQACDAMKIAEGSRPKIRELMSQM</sequence>
<accession>A0ABS2GRD0</accession>
<organism evidence="1 2">
    <name type="scientific">Hydrogenoanaerobacterium saccharovorans</name>
    <dbReference type="NCBI Taxonomy" id="474960"/>
    <lineage>
        <taxon>Bacteria</taxon>
        <taxon>Bacillati</taxon>
        <taxon>Bacillota</taxon>
        <taxon>Clostridia</taxon>
        <taxon>Eubacteriales</taxon>
        <taxon>Oscillospiraceae</taxon>
        <taxon>Hydrogenoanaerobacterium</taxon>
    </lineage>
</organism>
<keyword evidence="2" id="KW-1185">Reference proteome</keyword>